<comment type="caution">
    <text evidence="2">The sequence shown here is derived from an EMBL/GenBank/DDBJ whole genome shotgun (WGS) entry which is preliminary data.</text>
</comment>
<dbReference type="EMBL" id="JADEYC010000034">
    <property type="protein sequence ID" value="MBE9376205.1"/>
    <property type="molecule type" value="Genomic_DNA"/>
</dbReference>
<accession>A0A929G120</accession>
<dbReference type="InterPro" id="IPR041698">
    <property type="entry name" value="Methyltransf_25"/>
</dbReference>
<keyword evidence="2" id="KW-0808">Transferase</keyword>
<dbReference type="InterPro" id="IPR050508">
    <property type="entry name" value="Methyltransf_Superfamily"/>
</dbReference>
<dbReference type="InterPro" id="IPR029063">
    <property type="entry name" value="SAM-dependent_MTases_sf"/>
</dbReference>
<dbReference type="Proteomes" id="UP000598360">
    <property type="component" value="Unassembled WGS sequence"/>
</dbReference>
<sequence length="196" mass="20862">MTEFAWDPDTYLQLMAQEVPDYPHLQDQLVAATRAKPAHAVLDLGIGSGLTAAQVLEAHRDATLVGVDANADMLAAATAALDARRSTLYRSRLQDPLPEGPFDLVTSMLAVHHLDGAGKADLFCRVAGVLTVGGRFVLADLVVPEKPGDVVTPIDGIEDVPSSLAEQLSWLTDAGLSTEVAWQHRDLAVITSTKSN</sequence>
<evidence type="ECO:0000313" key="3">
    <source>
        <dbReference type="Proteomes" id="UP000598360"/>
    </source>
</evidence>
<name>A0A929G120_9PSEU</name>
<proteinExistence type="predicted"/>
<evidence type="ECO:0000259" key="1">
    <source>
        <dbReference type="Pfam" id="PF13649"/>
    </source>
</evidence>
<dbReference type="SUPFAM" id="SSF53335">
    <property type="entry name" value="S-adenosyl-L-methionine-dependent methyltransferases"/>
    <property type="match status" value="1"/>
</dbReference>
<feature type="domain" description="Methyltransferase" evidence="1">
    <location>
        <begin position="41"/>
        <end position="134"/>
    </location>
</feature>
<dbReference type="AlphaFoldDB" id="A0A929G120"/>
<organism evidence="2 3">
    <name type="scientific">Saccharopolyspora montiporae</name>
    <dbReference type="NCBI Taxonomy" id="2781240"/>
    <lineage>
        <taxon>Bacteria</taxon>
        <taxon>Bacillati</taxon>
        <taxon>Actinomycetota</taxon>
        <taxon>Actinomycetes</taxon>
        <taxon>Pseudonocardiales</taxon>
        <taxon>Pseudonocardiaceae</taxon>
        <taxon>Saccharopolyspora</taxon>
    </lineage>
</organism>
<dbReference type="Pfam" id="PF13649">
    <property type="entry name" value="Methyltransf_25"/>
    <property type="match status" value="1"/>
</dbReference>
<dbReference type="RefSeq" id="WP_193929652.1">
    <property type="nucleotide sequence ID" value="NZ_JADEYC010000034.1"/>
</dbReference>
<evidence type="ECO:0000313" key="2">
    <source>
        <dbReference type="EMBL" id="MBE9376205.1"/>
    </source>
</evidence>
<keyword evidence="2" id="KW-0489">Methyltransferase</keyword>
<dbReference type="Gene3D" id="3.40.50.150">
    <property type="entry name" value="Vaccinia Virus protein VP39"/>
    <property type="match status" value="1"/>
</dbReference>
<keyword evidence="3" id="KW-1185">Reference proteome</keyword>
<gene>
    <name evidence="2" type="ORF">IQ251_17280</name>
</gene>
<dbReference type="GO" id="GO:0008168">
    <property type="term" value="F:methyltransferase activity"/>
    <property type="evidence" value="ECO:0007669"/>
    <property type="project" value="UniProtKB-KW"/>
</dbReference>
<protein>
    <submittedName>
        <fullName evidence="2">Class I SAM-dependent methyltransferase</fullName>
    </submittedName>
</protein>
<dbReference type="PANTHER" id="PTHR42912">
    <property type="entry name" value="METHYLTRANSFERASE"/>
    <property type="match status" value="1"/>
</dbReference>
<reference evidence="2" key="1">
    <citation type="submission" date="2020-10" db="EMBL/GenBank/DDBJ databases">
        <title>Diversity and distribution of actinomycetes associated with coral in the coast of Hainan.</title>
        <authorList>
            <person name="Li F."/>
        </authorList>
    </citation>
    <scope>NUCLEOTIDE SEQUENCE</scope>
    <source>
        <strain evidence="2">HNM0983</strain>
    </source>
</reference>
<dbReference type="PANTHER" id="PTHR42912:SF93">
    <property type="entry name" value="N6-ADENOSINE-METHYLTRANSFERASE TMT1A"/>
    <property type="match status" value="1"/>
</dbReference>
<dbReference type="GO" id="GO:0032259">
    <property type="term" value="P:methylation"/>
    <property type="evidence" value="ECO:0007669"/>
    <property type="project" value="UniProtKB-KW"/>
</dbReference>